<dbReference type="EMBL" id="FOUJ01000001">
    <property type="protein sequence ID" value="SFM27939.1"/>
    <property type="molecule type" value="Genomic_DNA"/>
</dbReference>
<evidence type="ECO:0000313" key="1">
    <source>
        <dbReference type="EMBL" id="SFM27939.1"/>
    </source>
</evidence>
<proteinExistence type="predicted"/>
<keyword evidence="2" id="KW-1185">Reference proteome</keyword>
<dbReference type="Proteomes" id="UP000198535">
    <property type="component" value="Unassembled WGS sequence"/>
</dbReference>
<sequence length="58" mass="6564">MRRRSQLLWGVLLIKKKGVRGFGGEGKIDYLGESSENEEEEGNVNERISTDRSILISI</sequence>
<accession>A0A1I4PJF9</accession>
<dbReference type="AlphaFoldDB" id="A0A1I4PJF9"/>
<evidence type="ECO:0000313" key="2">
    <source>
        <dbReference type="Proteomes" id="UP000198535"/>
    </source>
</evidence>
<name>A0A1I4PJF9_9EURY</name>
<organism evidence="1 2">
    <name type="scientific">Methanolobus profundi</name>
    <dbReference type="NCBI Taxonomy" id="487685"/>
    <lineage>
        <taxon>Archaea</taxon>
        <taxon>Methanobacteriati</taxon>
        <taxon>Methanobacteriota</taxon>
        <taxon>Stenosarchaea group</taxon>
        <taxon>Methanomicrobia</taxon>
        <taxon>Methanosarcinales</taxon>
        <taxon>Methanosarcinaceae</taxon>
        <taxon>Methanolobus</taxon>
    </lineage>
</organism>
<dbReference type="RefSeq" id="WP_177187946.1">
    <property type="nucleotide sequence ID" value="NZ_FOUJ01000001.1"/>
</dbReference>
<reference evidence="2" key="1">
    <citation type="submission" date="2016-10" db="EMBL/GenBank/DDBJ databases">
        <authorList>
            <person name="Varghese N."/>
            <person name="Submissions S."/>
        </authorList>
    </citation>
    <scope>NUCLEOTIDE SEQUENCE [LARGE SCALE GENOMIC DNA]</scope>
    <source>
        <strain evidence="2">Mob M</strain>
    </source>
</reference>
<gene>
    <name evidence="1" type="ORF">SAMN04488696_0705</name>
</gene>
<protein>
    <submittedName>
        <fullName evidence="1">Uncharacterized protein</fullName>
    </submittedName>
</protein>